<feature type="domain" description="Integrase catalytic" evidence="2">
    <location>
        <begin position="133"/>
        <end position="297"/>
    </location>
</feature>
<dbReference type="Pfam" id="PF00665">
    <property type="entry name" value="rve"/>
    <property type="match status" value="1"/>
</dbReference>
<evidence type="ECO:0000313" key="4">
    <source>
        <dbReference type="EMBL" id="MBN0049136.1"/>
    </source>
</evidence>
<evidence type="ECO:0000313" key="5">
    <source>
        <dbReference type="Proteomes" id="UP000788262"/>
    </source>
</evidence>
<reference evidence="4 5" key="1">
    <citation type="submission" date="2021-02" db="EMBL/GenBank/DDBJ databases">
        <title>Whole genome sequencing of Streptomyces actuosus VRA1.</title>
        <authorList>
            <person name="Sen G."/>
            <person name="Sen A."/>
        </authorList>
    </citation>
    <scope>NUCLEOTIDE SEQUENCE [LARGE SCALE GENOMIC DNA]</scope>
    <source>
        <strain evidence="4 5">VRA1</strain>
    </source>
</reference>
<dbReference type="InterPro" id="IPR050900">
    <property type="entry name" value="Transposase_IS3/IS150/IS904"/>
</dbReference>
<gene>
    <name evidence="3" type="ORF">JS756_34630</name>
    <name evidence="4" type="ORF">JS756_34690</name>
</gene>
<evidence type="ECO:0000259" key="2">
    <source>
        <dbReference type="PROSITE" id="PS50994"/>
    </source>
</evidence>
<dbReference type="Gene3D" id="3.30.420.10">
    <property type="entry name" value="Ribonuclease H-like superfamily/Ribonuclease H"/>
    <property type="match status" value="1"/>
</dbReference>
<dbReference type="InterPro" id="IPR001584">
    <property type="entry name" value="Integrase_cat-core"/>
</dbReference>
<dbReference type="InterPro" id="IPR036397">
    <property type="entry name" value="RNaseH_sf"/>
</dbReference>
<dbReference type="Pfam" id="PF13333">
    <property type="entry name" value="rve_2"/>
    <property type="match status" value="1"/>
</dbReference>
<evidence type="ECO:0000256" key="1">
    <source>
        <dbReference type="ARBA" id="ARBA00002286"/>
    </source>
</evidence>
<dbReference type="PANTHER" id="PTHR46889">
    <property type="entry name" value="TRANSPOSASE INSF FOR INSERTION SEQUENCE IS3B-RELATED"/>
    <property type="match status" value="1"/>
</dbReference>
<dbReference type="InterPro" id="IPR025948">
    <property type="entry name" value="HTH-like_dom"/>
</dbReference>
<dbReference type="EMBL" id="JAFFZS010000061">
    <property type="protein sequence ID" value="MBN0049125.1"/>
    <property type="molecule type" value="Genomic_DNA"/>
</dbReference>
<dbReference type="EMBL" id="JAFFZS010000061">
    <property type="protein sequence ID" value="MBN0049136.1"/>
    <property type="molecule type" value="Genomic_DNA"/>
</dbReference>
<dbReference type="InterPro" id="IPR012337">
    <property type="entry name" value="RNaseH-like_sf"/>
</dbReference>
<protein>
    <submittedName>
        <fullName evidence="4">IS3 family transposase</fullName>
    </submittedName>
</protein>
<dbReference type="Proteomes" id="UP000788262">
    <property type="component" value="Unassembled WGS sequence"/>
</dbReference>
<comment type="function">
    <text evidence="1">Involved in the transposition of the insertion sequence.</text>
</comment>
<proteinExistence type="predicted"/>
<evidence type="ECO:0000313" key="3">
    <source>
        <dbReference type="EMBL" id="MBN0049125.1"/>
    </source>
</evidence>
<keyword evidence="5" id="KW-1185">Reference proteome</keyword>
<dbReference type="RefSeq" id="WP_205387245.1">
    <property type="nucleotide sequence ID" value="NZ_JAFFZS010000061.1"/>
</dbReference>
<dbReference type="PROSITE" id="PS50994">
    <property type="entry name" value="INTEGRASE"/>
    <property type="match status" value="1"/>
</dbReference>
<comment type="caution">
    <text evidence="4">The sequence shown here is derived from an EMBL/GenBank/DDBJ whole genome shotgun (WGS) entry which is preliminary data.</text>
</comment>
<name>A0ABS2W146_STRAS</name>
<sequence>MGEVAEADPAVAVRVISSCKAEQKIPHRIGCRALGVSESWFYKWRDREPTAREVRRQHLAEEIEEIFQRSGGTYGSPKVFIELVRRGWRVSVNTVAKVMAELGLAGRKIRRRRSLTRPGKRPAAADFVRRDFTAEEPDLVWCGDLTEIETGEGKLYLATVIDLFSRRLLGYAMAERHDADLVVASLNMAAATRGGDVRGVIMHTDRGSEYTSRRFKRACRRLGIVQSMGRVGSCFDNAVSEAFNSVLKVEYVHRHTFRTRAEARIRIATWITDFYNARRLHSVCGFKSPIDYERDYRATLAEGLAA</sequence>
<dbReference type="Pfam" id="PF13276">
    <property type="entry name" value="HTH_21"/>
    <property type="match status" value="1"/>
</dbReference>
<dbReference type="PANTHER" id="PTHR46889:SF4">
    <property type="entry name" value="TRANSPOSASE INSO FOR INSERTION SEQUENCE ELEMENT IS911B-RELATED"/>
    <property type="match status" value="1"/>
</dbReference>
<organism evidence="4 5">
    <name type="scientific">Streptomyces actuosus</name>
    <dbReference type="NCBI Taxonomy" id="1885"/>
    <lineage>
        <taxon>Bacteria</taxon>
        <taxon>Bacillati</taxon>
        <taxon>Actinomycetota</taxon>
        <taxon>Actinomycetes</taxon>
        <taxon>Kitasatosporales</taxon>
        <taxon>Streptomycetaceae</taxon>
        <taxon>Streptomyces</taxon>
    </lineage>
</organism>
<dbReference type="InterPro" id="IPR048020">
    <property type="entry name" value="Transpos_IS3"/>
</dbReference>
<accession>A0ABS2W146</accession>
<dbReference type="SUPFAM" id="SSF53098">
    <property type="entry name" value="Ribonuclease H-like"/>
    <property type="match status" value="1"/>
</dbReference>
<dbReference type="NCBIfam" id="NF033516">
    <property type="entry name" value="transpos_IS3"/>
    <property type="match status" value="1"/>
</dbReference>